<proteinExistence type="predicted"/>
<keyword evidence="3" id="KW-1185">Reference proteome</keyword>
<feature type="region of interest" description="Disordered" evidence="1">
    <location>
        <begin position="1"/>
        <end position="37"/>
    </location>
</feature>
<reference evidence="2 3" key="1">
    <citation type="journal article" date="2013" name="PLoS ONE">
        <title>Genomic and secretomic analyses reveal unique features of the lignocellulolytic enzyme system of Penicillium decumbens.</title>
        <authorList>
            <person name="Liu G."/>
            <person name="Zhang L."/>
            <person name="Wei X."/>
            <person name="Zou G."/>
            <person name="Qin Y."/>
            <person name="Ma L."/>
            <person name="Li J."/>
            <person name="Zheng H."/>
            <person name="Wang S."/>
            <person name="Wang C."/>
            <person name="Xun L."/>
            <person name="Zhao G.-P."/>
            <person name="Zhou Z."/>
            <person name="Qu Y."/>
        </authorList>
    </citation>
    <scope>NUCLEOTIDE SEQUENCE [LARGE SCALE GENOMIC DNA]</scope>
    <source>
        <strain evidence="3">114-2 / CGMCC 5302</strain>
    </source>
</reference>
<accession>S7ZPV4</accession>
<protein>
    <submittedName>
        <fullName evidence="2">Uncharacterized protein</fullName>
    </submittedName>
</protein>
<dbReference type="Proteomes" id="UP000019376">
    <property type="component" value="Unassembled WGS sequence"/>
</dbReference>
<gene>
    <name evidence="2" type="ORF">PDE_07379</name>
</gene>
<evidence type="ECO:0000313" key="2">
    <source>
        <dbReference type="EMBL" id="EPS32419.1"/>
    </source>
</evidence>
<name>S7ZPV4_PENO1</name>
<sequence>MPREENTHSTTPPLSVPPSLPEANSSVSPPQIPNTRPILLDSLRPPVPVLLSHGWTHPPLQLAASDLPMHFVISPFSLPVLFHRPLFPLPLTT</sequence>
<dbReference type="HOGENOM" id="CLU_2400377_0_0_1"/>
<organism evidence="2 3">
    <name type="scientific">Penicillium oxalicum (strain 114-2 / CGMCC 5302)</name>
    <name type="common">Penicillium decumbens</name>
    <dbReference type="NCBI Taxonomy" id="933388"/>
    <lineage>
        <taxon>Eukaryota</taxon>
        <taxon>Fungi</taxon>
        <taxon>Dikarya</taxon>
        <taxon>Ascomycota</taxon>
        <taxon>Pezizomycotina</taxon>
        <taxon>Eurotiomycetes</taxon>
        <taxon>Eurotiomycetidae</taxon>
        <taxon>Eurotiales</taxon>
        <taxon>Aspergillaceae</taxon>
        <taxon>Penicillium</taxon>
    </lineage>
</organism>
<evidence type="ECO:0000256" key="1">
    <source>
        <dbReference type="SAM" id="MobiDB-lite"/>
    </source>
</evidence>
<dbReference type="AlphaFoldDB" id="S7ZPV4"/>
<evidence type="ECO:0000313" key="3">
    <source>
        <dbReference type="Proteomes" id="UP000019376"/>
    </source>
</evidence>
<dbReference type="EMBL" id="KB644414">
    <property type="protein sequence ID" value="EPS32419.1"/>
    <property type="molecule type" value="Genomic_DNA"/>
</dbReference>